<sequence>MGGGKIDCYLDIVSLFSYVAFKDLLPNISKLEANGVTVEFHPVFLGGINNASGNKPPWVLPAKGKYLNYDSKRALNRVGLSDLVTPDLMKVGNTVVPLRALHFVKANYSKEIFIATLGSMFVAFWGGGEYANLSDEESLRRCLQCATDKPVGGKGTKLFTDADVKKILDGRAAMKTKLSETTAKALELGAFGAPWFWATNSKGEGQPFFGSDRFNHIYRHLDIAFQDVTVLAPSKL</sequence>
<dbReference type="GO" id="GO:0005739">
    <property type="term" value="C:mitochondrion"/>
    <property type="evidence" value="ECO:0007669"/>
    <property type="project" value="TreeGrafter"/>
</dbReference>
<dbReference type="GO" id="GO:0004364">
    <property type="term" value="F:glutathione transferase activity"/>
    <property type="evidence" value="ECO:0007669"/>
    <property type="project" value="TreeGrafter"/>
</dbReference>
<proteinExistence type="predicted"/>
<dbReference type="InterPro" id="IPR051924">
    <property type="entry name" value="GST_Kappa/NadH"/>
</dbReference>
<feature type="domain" description="DSBA-like thioredoxin" evidence="1">
    <location>
        <begin position="6"/>
        <end position="220"/>
    </location>
</feature>
<dbReference type="GO" id="GO:0006749">
    <property type="term" value="P:glutathione metabolic process"/>
    <property type="evidence" value="ECO:0007669"/>
    <property type="project" value="TreeGrafter"/>
</dbReference>
<gene>
    <name evidence="2" type="ORF">VHEMI05344</name>
</gene>
<dbReference type="EMBL" id="CDHN01000002">
    <property type="protein sequence ID" value="CEJ89503.1"/>
    <property type="molecule type" value="Genomic_DNA"/>
</dbReference>
<organism evidence="2 3">
    <name type="scientific">[Torrubiella] hemipterigena</name>
    <dbReference type="NCBI Taxonomy" id="1531966"/>
    <lineage>
        <taxon>Eukaryota</taxon>
        <taxon>Fungi</taxon>
        <taxon>Dikarya</taxon>
        <taxon>Ascomycota</taxon>
        <taxon>Pezizomycotina</taxon>
        <taxon>Sordariomycetes</taxon>
        <taxon>Hypocreomycetidae</taxon>
        <taxon>Hypocreales</taxon>
        <taxon>Clavicipitaceae</taxon>
        <taxon>Clavicipitaceae incertae sedis</taxon>
        <taxon>'Torrubiella' clade</taxon>
    </lineage>
</organism>
<dbReference type="OrthoDB" id="4664297at2759"/>
<evidence type="ECO:0000313" key="2">
    <source>
        <dbReference type="EMBL" id="CEJ89503.1"/>
    </source>
</evidence>
<evidence type="ECO:0000313" key="3">
    <source>
        <dbReference type="Proteomes" id="UP000039046"/>
    </source>
</evidence>
<dbReference type="GO" id="GO:0004602">
    <property type="term" value="F:glutathione peroxidase activity"/>
    <property type="evidence" value="ECO:0007669"/>
    <property type="project" value="TreeGrafter"/>
</dbReference>
<name>A0A0A1TGR8_9HYPO</name>
<dbReference type="Proteomes" id="UP000039046">
    <property type="component" value="Unassembled WGS sequence"/>
</dbReference>
<dbReference type="HOGENOM" id="CLU_069253_1_0_1"/>
<dbReference type="InterPro" id="IPR036249">
    <property type="entry name" value="Thioredoxin-like_sf"/>
</dbReference>
<dbReference type="Gene3D" id="3.40.30.10">
    <property type="entry name" value="Glutaredoxin"/>
    <property type="match status" value="1"/>
</dbReference>
<dbReference type="SUPFAM" id="SSF52833">
    <property type="entry name" value="Thioredoxin-like"/>
    <property type="match status" value="1"/>
</dbReference>
<keyword evidence="3" id="KW-1185">Reference proteome</keyword>
<dbReference type="GO" id="GO:0005777">
    <property type="term" value="C:peroxisome"/>
    <property type="evidence" value="ECO:0007669"/>
    <property type="project" value="TreeGrafter"/>
</dbReference>
<dbReference type="InterPro" id="IPR001853">
    <property type="entry name" value="DSBA-like_thioredoxin_dom"/>
</dbReference>
<dbReference type="PANTHER" id="PTHR42943:SF13">
    <property type="entry name" value="GLUTATHIONE S-TRANSFERASE KAPPA-RELATED"/>
    <property type="match status" value="1"/>
</dbReference>
<dbReference type="PANTHER" id="PTHR42943">
    <property type="entry name" value="GLUTATHIONE S-TRANSFERASE KAPPA"/>
    <property type="match status" value="1"/>
</dbReference>
<evidence type="ECO:0000259" key="1">
    <source>
        <dbReference type="Pfam" id="PF01323"/>
    </source>
</evidence>
<dbReference type="STRING" id="1531966.A0A0A1TGR8"/>
<protein>
    <recommendedName>
        <fullName evidence="1">DSBA-like thioredoxin domain-containing protein</fullName>
    </recommendedName>
</protein>
<dbReference type="AlphaFoldDB" id="A0A0A1TGR8"/>
<reference evidence="2 3" key="1">
    <citation type="journal article" date="2015" name="Genome Announc.">
        <title>Draft Genome Sequence and Gene Annotation of the Entomopathogenic Fungus Verticillium hemipterigenum.</title>
        <authorList>
            <person name="Horn F."/>
            <person name="Habel A."/>
            <person name="Scharf D.H."/>
            <person name="Dworschak J."/>
            <person name="Brakhage A.A."/>
            <person name="Guthke R."/>
            <person name="Hertweck C."/>
            <person name="Linde J."/>
        </authorList>
    </citation>
    <scope>NUCLEOTIDE SEQUENCE [LARGE SCALE GENOMIC DNA]</scope>
</reference>
<accession>A0A0A1TGR8</accession>
<dbReference type="Pfam" id="PF01323">
    <property type="entry name" value="DSBA"/>
    <property type="match status" value="1"/>
</dbReference>